<dbReference type="Pfam" id="PF00535">
    <property type="entry name" value="Glycos_transf_2"/>
    <property type="match status" value="1"/>
</dbReference>
<evidence type="ECO:0000313" key="10">
    <source>
        <dbReference type="EMBL" id="RSD26976.1"/>
    </source>
</evidence>
<dbReference type="Gene3D" id="3.90.550.10">
    <property type="entry name" value="Spore Coat Polysaccharide Biosynthesis Protein SpsA, Chain A"/>
    <property type="match status" value="1"/>
</dbReference>
<reference evidence="11" key="1">
    <citation type="submission" date="2018-12" db="EMBL/GenBank/DDBJ databases">
        <title>Bacillus chawlae sp. nov., Bacillus glennii sp. nov., and Bacillus saganii sp. nov. Isolated from the Vehicle Assembly Building at Kennedy Space Center where the Viking Spacecraft were Assembled.</title>
        <authorList>
            <person name="Seuylemezian A."/>
            <person name="Vaishampayan P."/>
        </authorList>
    </citation>
    <scope>NUCLEOTIDE SEQUENCE [LARGE SCALE GENOMIC DNA]</scope>
    <source>
        <strain evidence="11">DSM 13966</strain>
    </source>
</reference>
<comment type="similarity">
    <text evidence="2">Belongs to the glycosyltransferase 2 family.</text>
</comment>
<dbReference type="InterPro" id="IPR007554">
    <property type="entry name" value="Glycerophosphate_synth"/>
</dbReference>
<dbReference type="Proteomes" id="UP000279911">
    <property type="component" value="Unassembled WGS sequence"/>
</dbReference>
<dbReference type="PANTHER" id="PTHR22916:SF51">
    <property type="entry name" value="GLYCOSYLTRANSFERASE EPSH-RELATED"/>
    <property type="match status" value="1"/>
</dbReference>
<dbReference type="GO" id="GO:0016757">
    <property type="term" value="F:glycosyltransferase activity"/>
    <property type="evidence" value="ECO:0007669"/>
    <property type="project" value="UniProtKB-KW"/>
</dbReference>
<name>A0A3R9E9J2_9BACI</name>
<dbReference type="InterPro" id="IPR001173">
    <property type="entry name" value="Glyco_trans_2-like"/>
</dbReference>
<dbReference type="InterPro" id="IPR043148">
    <property type="entry name" value="TagF_C"/>
</dbReference>
<dbReference type="GO" id="GO:0047355">
    <property type="term" value="F:CDP-glycerol glycerophosphotransferase activity"/>
    <property type="evidence" value="ECO:0007669"/>
    <property type="project" value="InterPro"/>
</dbReference>
<protein>
    <submittedName>
        <fullName evidence="10">Glycosyltransferase</fullName>
    </submittedName>
</protein>
<keyword evidence="7" id="KW-0777">Teichoic acid biosynthesis</keyword>
<gene>
    <name evidence="10" type="ORF">EJA10_10520</name>
</gene>
<keyword evidence="5" id="KW-0328">Glycosyltransferase</keyword>
<accession>A0A3R9E9J2</accession>
<keyword evidence="4" id="KW-1003">Cell membrane</keyword>
<evidence type="ECO:0000256" key="4">
    <source>
        <dbReference type="ARBA" id="ARBA00022475"/>
    </source>
</evidence>
<dbReference type="PANTHER" id="PTHR22916">
    <property type="entry name" value="GLYCOSYLTRANSFERASE"/>
    <property type="match status" value="1"/>
</dbReference>
<dbReference type="GO" id="GO:0005886">
    <property type="term" value="C:plasma membrane"/>
    <property type="evidence" value="ECO:0007669"/>
    <property type="project" value="UniProtKB-SubCell"/>
</dbReference>
<evidence type="ECO:0000256" key="1">
    <source>
        <dbReference type="ARBA" id="ARBA00004202"/>
    </source>
</evidence>
<keyword evidence="8" id="KW-0472">Membrane</keyword>
<dbReference type="InterPro" id="IPR029044">
    <property type="entry name" value="Nucleotide-diphossugar_trans"/>
</dbReference>
<evidence type="ECO:0000256" key="6">
    <source>
        <dbReference type="ARBA" id="ARBA00022679"/>
    </source>
</evidence>
<evidence type="ECO:0000313" key="11">
    <source>
        <dbReference type="Proteomes" id="UP000279911"/>
    </source>
</evidence>
<dbReference type="OrthoDB" id="396512at2"/>
<dbReference type="GO" id="GO:0019350">
    <property type="term" value="P:teichoic acid biosynthetic process"/>
    <property type="evidence" value="ECO:0007669"/>
    <property type="project" value="UniProtKB-KW"/>
</dbReference>
<dbReference type="Gene3D" id="3.40.50.11820">
    <property type="match status" value="1"/>
</dbReference>
<evidence type="ECO:0000256" key="5">
    <source>
        <dbReference type="ARBA" id="ARBA00022676"/>
    </source>
</evidence>
<dbReference type="Pfam" id="PF04464">
    <property type="entry name" value="Glyphos_transf"/>
    <property type="match status" value="1"/>
</dbReference>
<dbReference type="SUPFAM" id="SSF53756">
    <property type="entry name" value="UDP-Glycosyltransferase/glycogen phosphorylase"/>
    <property type="match status" value="1"/>
</dbReference>
<dbReference type="InterPro" id="IPR043149">
    <property type="entry name" value="TagF_N"/>
</dbReference>
<evidence type="ECO:0000256" key="3">
    <source>
        <dbReference type="ARBA" id="ARBA00010488"/>
    </source>
</evidence>
<evidence type="ECO:0000259" key="9">
    <source>
        <dbReference type="Pfam" id="PF00535"/>
    </source>
</evidence>
<evidence type="ECO:0000256" key="2">
    <source>
        <dbReference type="ARBA" id="ARBA00006739"/>
    </source>
</evidence>
<dbReference type="AlphaFoldDB" id="A0A3R9E9J2"/>
<keyword evidence="6 10" id="KW-0808">Transferase</keyword>
<dbReference type="Gene3D" id="3.40.50.12580">
    <property type="match status" value="1"/>
</dbReference>
<evidence type="ECO:0000256" key="8">
    <source>
        <dbReference type="ARBA" id="ARBA00023136"/>
    </source>
</evidence>
<comment type="subcellular location">
    <subcellularLocation>
        <location evidence="1">Cell membrane</location>
        <topology evidence="1">Peripheral membrane protein</topology>
    </subcellularLocation>
</comment>
<dbReference type="RefSeq" id="WP_125479967.1">
    <property type="nucleotide sequence ID" value="NZ_RSFW01000013.1"/>
</dbReference>
<dbReference type="CDD" id="cd00761">
    <property type="entry name" value="Glyco_tranf_GTA_type"/>
    <property type="match status" value="1"/>
</dbReference>
<feature type="domain" description="Glycosyltransferase 2-like" evidence="9">
    <location>
        <begin position="6"/>
        <end position="167"/>
    </location>
</feature>
<comment type="similarity">
    <text evidence="3">Belongs to the CDP-glycerol glycerophosphotransferase family.</text>
</comment>
<organism evidence="10 11">
    <name type="scientific">Mesobacillus subterraneus</name>
    <dbReference type="NCBI Taxonomy" id="285983"/>
    <lineage>
        <taxon>Bacteria</taxon>
        <taxon>Bacillati</taxon>
        <taxon>Bacillota</taxon>
        <taxon>Bacilli</taxon>
        <taxon>Bacillales</taxon>
        <taxon>Bacillaceae</taxon>
        <taxon>Mesobacillus</taxon>
    </lineage>
</organism>
<proteinExistence type="inferred from homology"/>
<dbReference type="SUPFAM" id="SSF53448">
    <property type="entry name" value="Nucleotide-diphospho-sugar transferases"/>
    <property type="match status" value="1"/>
</dbReference>
<sequence length="922" mass="109142">MEYQVSIIVAIYNVEKYLKECIESVIGQTFFNSVKLFLIDDGSTDKSSEIAKAYAEKHENISYYCKENGGQSTARNYGLKLVDTPYVMFLDSDDVLPLNACHSLYSMAVETNCPLVIGDLETFPSRTPNYLWKKYFGKGNFIINDIYDTPDLIFGPSPCNKIFNMDYLRSKDFHFPEGLTFEDAYAIIPLMLDETPIAILDEAVYHYRKREEGTSTMDNIYVKPKNYFDHLVVNERLWNLIPRDATLHQQESIYKYMIRTYNGFLTAMAGKHKEVLTTEEKIGIFYRLQKMYKKIPLYLFSNFVANQSLNLIYYSILENKLELFLEGRTIQNYISIEDHKSYIPLKRDVTSKEFITCHWSVWIDYLTIEGDHLVFYGLFNSANIAIRDKLKNEMTFYFENPKTKDSIGNYDVIFTQRKDYHSHSQALYHGIKVLIPLRDVKQLQNHNFLLKTKMYDFKTNQSITRKVIASTSLHRFKGPVKDKNTSLAYLDIYNKRGIYMQSKRSLSKRIFSQFKKIINPKKLRLKVGGKLRLLYWLSYPFLARKNIVLIGERKDTFQDNSSHLFKYVRNHHNDANWHYVIDKTSPDYEQAKKYGNVIKFDSIKHYLYLLHANKLVNSYDLESYMVPSGYSKWSFLEKFGDLLKYQRIFLQHGIVYNDISMAASKFRTAYDLVISSNTHESEFFIKDAHYKDDQIIKTGLPRYDRLSKYIRHEPLEENKQKQILLMPTWRSTLANKSYLKSSKQNGASEDQFIKSDYFQFYNEVLRNKNVHQFLKDHNAVLNFYPHYEMQDFLHLFKTDYELIRVIDNKNVKVQDLLIDHDLLITDYSSVFFDFAFMKKPVIFTQFDYETFYKTQYKEGYMKFSEQKIGPVVTNIPDLINTIKRIDSNKYKITDEQEQYSQKFFDYWTGSSISEKVYKRIID</sequence>
<evidence type="ECO:0000256" key="7">
    <source>
        <dbReference type="ARBA" id="ARBA00022944"/>
    </source>
</evidence>
<comment type="caution">
    <text evidence="10">The sequence shown here is derived from an EMBL/GenBank/DDBJ whole genome shotgun (WGS) entry which is preliminary data.</text>
</comment>
<dbReference type="EMBL" id="RSFW01000013">
    <property type="protein sequence ID" value="RSD26976.1"/>
    <property type="molecule type" value="Genomic_DNA"/>
</dbReference>